<dbReference type="CDD" id="cd17561">
    <property type="entry name" value="REC_Spo0A"/>
    <property type="match status" value="1"/>
</dbReference>
<keyword evidence="6 15" id="KW-0479">Metal-binding</keyword>
<comment type="function">
    <text evidence="14 15">May play the central regulatory role in sporulation. It may be an element of the effector pathway responsible for the activation of sporulation genes in response to nutritional stress. Spo0A may act in concert with spo0H (a sigma factor) to control the expression of some genes that are critical to the sporulation process.</text>
</comment>
<dbReference type="SUPFAM" id="SSF52172">
    <property type="entry name" value="CheY-like"/>
    <property type="match status" value="1"/>
</dbReference>
<evidence type="ECO:0000256" key="17">
    <source>
        <dbReference type="PROSITE-ProRule" id="PRU00169"/>
    </source>
</evidence>
<dbReference type="GO" id="GO:0005509">
    <property type="term" value="F:calcium ion binding"/>
    <property type="evidence" value="ECO:0007669"/>
    <property type="project" value="UniProtKB-UniRule"/>
</dbReference>
<feature type="binding site" evidence="16">
    <location>
        <position position="18"/>
    </location>
    <ligand>
        <name>Ca(2+)</name>
        <dbReference type="ChEBI" id="CHEBI:29108"/>
    </ligand>
</feature>
<dbReference type="HOGENOM" id="CLU_072509_0_0_9"/>
<dbReference type="InterPro" id="IPR011006">
    <property type="entry name" value="CheY-like_superfamily"/>
</dbReference>
<keyword evidence="13 15" id="KW-0804">Transcription</keyword>
<dbReference type="GO" id="GO:0051606">
    <property type="term" value="P:detection of stimulus"/>
    <property type="evidence" value="ECO:0007669"/>
    <property type="project" value="UniProtKB-UniRule"/>
</dbReference>
<keyword evidence="3 15" id="KW-0963">Cytoplasm</keyword>
<dbReference type="EMBL" id="AE015927">
    <property type="protein sequence ID" value="AAO36116.1"/>
    <property type="molecule type" value="Genomic_DNA"/>
</dbReference>
<feature type="modified residue" description="4-aspartylphosphate" evidence="17">
    <location>
        <position position="64"/>
    </location>
</feature>
<name>Q894H6_CLOTE</name>
<keyword evidence="5 17" id="KW-0597">Phosphoprotein</keyword>
<dbReference type="GO" id="GO:0005829">
    <property type="term" value="C:cytosol"/>
    <property type="evidence" value="ECO:0007669"/>
    <property type="project" value="TreeGrafter"/>
</dbReference>
<dbReference type="STRING" id="212717.CTC_01569"/>
<comment type="subcellular location">
    <subcellularLocation>
        <location evidence="1 15">Cytoplasm</location>
    </subcellularLocation>
</comment>
<evidence type="ECO:0000256" key="16">
    <source>
        <dbReference type="PIRSR" id="PIRSR002937-1"/>
    </source>
</evidence>
<evidence type="ECO:0000256" key="1">
    <source>
        <dbReference type="ARBA" id="ARBA00004496"/>
    </source>
</evidence>
<keyword evidence="7 15" id="KW-0106">Calcium</keyword>
<evidence type="ECO:0000313" key="20">
    <source>
        <dbReference type="Proteomes" id="UP000001412"/>
    </source>
</evidence>
<dbReference type="GO" id="GO:0003700">
    <property type="term" value="F:DNA-binding transcription factor activity"/>
    <property type="evidence" value="ECO:0007669"/>
    <property type="project" value="InterPro"/>
</dbReference>
<reference evidence="19 20" key="1">
    <citation type="journal article" date="2003" name="Proc. Natl. Acad. Sci. U.S.A.">
        <title>The genome sequence of Clostridium tetani, the causative agent of tetanus disease.</title>
        <authorList>
            <person name="Brueggemann H."/>
            <person name="Baumer S."/>
            <person name="Fricke W.F."/>
            <person name="Wiezer A."/>
            <person name="Liesegang H."/>
            <person name="Decker I."/>
            <person name="Herzberg C."/>
            <person name="Martinez-Arias R."/>
            <person name="Merkl R."/>
            <person name="Henne A."/>
            <person name="Gottschalk G."/>
        </authorList>
    </citation>
    <scope>NUCLEOTIDE SEQUENCE [LARGE SCALE GENOMIC DNA]</scope>
    <source>
        <strain evidence="20">Massachusetts / E88</strain>
    </source>
</reference>
<dbReference type="AlphaFoldDB" id="Q894H6"/>
<gene>
    <name evidence="19" type="ordered locus">CTC_01569</name>
</gene>
<dbReference type="PIRSF" id="PIRSF002937">
    <property type="entry name" value="Res_reg_Spo0A"/>
    <property type="match status" value="1"/>
</dbReference>
<dbReference type="SUPFAM" id="SSF46894">
    <property type="entry name" value="C-terminal effector domain of the bipartite response regulators"/>
    <property type="match status" value="1"/>
</dbReference>
<evidence type="ECO:0000256" key="3">
    <source>
        <dbReference type="ARBA" id="ARBA00022490"/>
    </source>
</evidence>
<keyword evidence="4 15" id="KW-0678">Repressor</keyword>
<dbReference type="PROSITE" id="PS50110">
    <property type="entry name" value="RESPONSE_REGULATORY"/>
    <property type="match status" value="1"/>
</dbReference>
<evidence type="ECO:0000256" key="10">
    <source>
        <dbReference type="ARBA" id="ARBA00023015"/>
    </source>
</evidence>
<dbReference type="InterPro" id="IPR039420">
    <property type="entry name" value="WalR-like"/>
</dbReference>
<dbReference type="GO" id="GO:0000156">
    <property type="term" value="F:phosphorelay response regulator activity"/>
    <property type="evidence" value="ECO:0007669"/>
    <property type="project" value="TreeGrafter"/>
</dbReference>
<dbReference type="KEGG" id="ctc:CTC_01569"/>
<dbReference type="GO" id="GO:0030435">
    <property type="term" value="P:sporulation resulting in formation of a cellular spore"/>
    <property type="evidence" value="ECO:0007669"/>
    <property type="project" value="UniProtKB-UniRule"/>
</dbReference>
<evidence type="ECO:0000256" key="2">
    <source>
        <dbReference type="ARBA" id="ARBA00018672"/>
    </source>
</evidence>
<dbReference type="GO" id="GO:0000976">
    <property type="term" value="F:transcription cis-regulatory region binding"/>
    <property type="evidence" value="ECO:0007669"/>
    <property type="project" value="TreeGrafter"/>
</dbReference>
<evidence type="ECO:0000256" key="7">
    <source>
        <dbReference type="ARBA" id="ARBA00022837"/>
    </source>
</evidence>
<dbReference type="Proteomes" id="UP000001412">
    <property type="component" value="Chromosome"/>
</dbReference>
<sequence>MKGSIFMENSKISIVIADDNKEFCNILKDYLSNQKDIEVVGIGKDGVEAIKLIEEKKPDLVVLDIIMPHLDGLGVLEKLNSIATDYMPRVIILSAVGQDKITQRAINLGADYYVVKPFDMEIFVKRIRQMFNNTISGESVRINNIPATQSMTLQNTNKEESFDLETEITNVIHEIGVPAHIKGYMYLREAITMVVKDMELLSAVTKELYPSIAKKYNTTASRVERAIRHAIEVAWSRGQVETINKIFGYTIHNDKGKPTNSEFIAMVADKLRLKNKVS</sequence>
<evidence type="ECO:0000259" key="18">
    <source>
        <dbReference type="PROSITE" id="PS50110"/>
    </source>
</evidence>
<organism evidence="19 20">
    <name type="scientific">Clostridium tetani (strain Massachusetts / E88)</name>
    <dbReference type="NCBI Taxonomy" id="212717"/>
    <lineage>
        <taxon>Bacteria</taxon>
        <taxon>Bacillati</taxon>
        <taxon>Bacillota</taxon>
        <taxon>Clostridia</taxon>
        <taxon>Eubacteriales</taxon>
        <taxon>Clostridiaceae</taxon>
        <taxon>Clostridium</taxon>
    </lineage>
</organism>
<dbReference type="SMART" id="SM00448">
    <property type="entry name" value="REC"/>
    <property type="match status" value="1"/>
</dbReference>
<evidence type="ECO:0000313" key="19">
    <source>
        <dbReference type="EMBL" id="AAO36116.1"/>
    </source>
</evidence>
<protein>
    <recommendedName>
        <fullName evidence="2 15">Stage 0 sporulation protein A homolog</fullName>
    </recommendedName>
</protein>
<dbReference type="InterPro" id="IPR036388">
    <property type="entry name" value="WH-like_DNA-bd_sf"/>
</dbReference>
<dbReference type="PANTHER" id="PTHR48111">
    <property type="entry name" value="REGULATOR OF RPOS"/>
    <property type="match status" value="1"/>
</dbReference>
<dbReference type="GO" id="GO:0032993">
    <property type="term" value="C:protein-DNA complex"/>
    <property type="evidence" value="ECO:0007669"/>
    <property type="project" value="TreeGrafter"/>
</dbReference>
<feature type="binding site" evidence="16">
    <location>
        <position position="64"/>
    </location>
    <ligand>
        <name>Ca(2+)</name>
        <dbReference type="ChEBI" id="CHEBI:29108"/>
    </ligand>
</feature>
<evidence type="ECO:0000256" key="11">
    <source>
        <dbReference type="ARBA" id="ARBA00023125"/>
    </source>
</evidence>
<accession>Q894H6</accession>
<dbReference type="GO" id="GO:0042173">
    <property type="term" value="P:regulation of sporulation resulting in formation of a cellular spore"/>
    <property type="evidence" value="ECO:0007669"/>
    <property type="project" value="InterPro"/>
</dbReference>
<evidence type="ECO:0000256" key="9">
    <source>
        <dbReference type="ARBA" id="ARBA00023012"/>
    </source>
</evidence>
<keyword evidence="9 15" id="KW-0902">Two-component regulatory system</keyword>
<dbReference type="InterPro" id="IPR012052">
    <property type="entry name" value="Spore_0_A"/>
</dbReference>
<dbReference type="PANTHER" id="PTHR48111:SF1">
    <property type="entry name" value="TWO-COMPONENT RESPONSE REGULATOR ORR33"/>
    <property type="match status" value="1"/>
</dbReference>
<comment type="cofactor">
    <cofactor evidence="15 16">
        <name>Ca(2+)</name>
        <dbReference type="ChEBI" id="CHEBI:29108"/>
    </cofactor>
    <text evidence="15 16">Binds 1 Ca(2+) ion per subunit.</text>
</comment>
<evidence type="ECO:0000256" key="8">
    <source>
        <dbReference type="ARBA" id="ARBA00022969"/>
    </source>
</evidence>
<evidence type="ECO:0000256" key="5">
    <source>
        <dbReference type="ARBA" id="ARBA00022553"/>
    </source>
</evidence>
<keyword evidence="12 15" id="KW-0010">Activator</keyword>
<dbReference type="Gene3D" id="1.10.10.10">
    <property type="entry name" value="Winged helix-like DNA-binding domain superfamily/Winged helix DNA-binding domain"/>
    <property type="match status" value="1"/>
</dbReference>
<dbReference type="Pfam" id="PF08769">
    <property type="entry name" value="Spo0A_C"/>
    <property type="match status" value="1"/>
</dbReference>
<keyword evidence="10 15" id="KW-0805">Transcription regulation</keyword>
<dbReference type="InterPro" id="IPR014879">
    <property type="entry name" value="Spo0A_C"/>
</dbReference>
<dbReference type="NCBIfam" id="TIGR02875">
    <property type="entry name" value="spore_0_A"/>
    <property type="match status" value="1"/>
</dbReference>
<dbReference type="InterPro" id="IPR016032">
    <property type="entry name" value="Sig_transdc_resp-reg_C-effctor"/>
</dbReference>
<dbReference type="InterPro" id="IPR001789">
    <property type="entry name" value="Sig_transdc_resp-reg_receiver"/>
</dbReference>
<keyword evidence="8 15" id="KW-0749">Sporulation</keyword>
<evidence type="ECO:0000256" key="12">
    <source>
        <dbReference type="ARBA" id="ARBA00023159"/>
    </source>
</evidence>
<dbReference type="FunFam" id="1.10.10.10:FF:000107">
    <property type="entry name" value="Stage 0 sporulation protein A"/>
    <property type="match status" value="1"/>
</dbReference>
<keyword evidence="20" id="KW-1185">Reference proteome</keyword>
<evidence type="ECO:0000256" key="6">
    <source>
        <dbReference type="ARBA" id="ARBA00022723"/>
    </source>
</evidence>
<keyword evidence="11 15" id="KW-0238">DNA-binding</keyword>
<evidence type="ECO:0000256" key="4">
    <source>
        <dbReference type="ARBA" id="ARBA00022491"/>
    </source>
</evidence>
<feature type="binding site" evidence="16">
    <location>
        <position position="19"/>
    </location>
    <ligand>
        <name>Ca(2+)</name>
        <dbReference type="ChEBI" id="CHEBI:29108"/>
    </ligand>
</feature>
<dbReference type="Gene3D" id="3.40.50.2300">
    <property type="match status" value="1"/>
</dbReference>
<evidence type="ECO:0000256" key="13">
    <source>
        <dbReference type="ARBA" id="ARBA00023163"/>
    </source>
</evidence>
<proteinExistence type="predicted"/>
<feature type="domain" description="Response regulatory" evidence="18">
    <location>
        <begin position="13"/>
        <end position="131"/>
    </location>
</feature>
<evidence type="ECO:0000256" key="14">
    <source>
        <dbReference type="ARBA" id="ARBA00024867"/>
    </source>
</evidence>
<evidence type="ECO:0000256" key="15">
    <source>
        <dbReference type="PIRNR" id="PIRNR002937"/>
    </source>
</evidence>
<dbReference type="Pfam" id="PF00072">
    <property type="entry name" value="Response_reg"/>
    <property type="match status" value="1"/>
</dbReference>